<evidence type="ECO:0000256" key="5">
    <source>
        <dbReference type="ARBA" id="ARBA00022525"/>
    </source>
</evidence>
<evidence type="ECO:0000256" key="7">
    <source>
        <dbReference type="ARBA" id="ARBA00022617"/>
    </source>
</evidence>
<dbReference type="PRINTS" id="PR00461">
    <property type="entry name" value="PLPEROXIDASE"/>
</dbReference>
<comment type="cofactor">
    <cofactor evidence="17 20">
        <name>heme b</name>
        <dbReference type="ChEBI" id="CHEBI:60344"/>
    </cofactor>
    <text evidence="17 20">Binds 1 heme b (iron(II)-protoporphyrin IX) group per subunit.</text>
</comment>
<feature type="binding site" evidence="17">
    <location>
        <position position="188"/>
    </location>
    <ligand>
        <name>Ca(2+)</name>
        <dbReference type="ChEBI" id="CHEBI:29108"/>
        <label>2</label>
    </ligand>
</feature>
<keyword evidence="23" id="KW-1185">Reference proteome</keyword>
<dbReference type="GO" id="GO:0005576">
    <property type="term" value="C:extracellular region"/>
    <property type="evidence" value="ECO:0007669"/>
    <property type="project" value="UniProtKB-SubCell"/>
</dbReference>
<feature type="signal peptide" evidence="20">
    <location>
        <begin position="1"/>
        <end position="21"/>
    </location>
</feature>
<evidence type="ECO:0000256" key="11">
    <source>
        <dbReference type="ARBA" id="ARBA00023002"/>
    </source>
</evidence>
<dbReference type="EC" id="1.11.1.7" evidence="4 20"/>
<keyword evidence="6 20" id="KW-0575">Peroxidase</keyword>
<feature type="binding site" evidence="17">
    <location>
        <position position="74"/>
    </location>
    <ligand>
        <name>Ca(2+)</name>
        <dbReference type="ChEBI" id="CHEBI:29108"/>
        <label>1</label>
    </ligand>
</feature>
<dbReference type="SUPFAM" id="SSF48113">
    <property type="entry name" value="Heme-dependent peroxidases"/>
    <property type="match status" value="1"/>
</dbReference>
<keyword evidence="5 20" id="KW-0964">Secreted</keyword>
<feature type="binding site" evidence="17">
    <location>
        <position position="76"/>
    </location>
    <ligand>
        <name>Ca(2+)</name>
        <dbReference type="ChEBI" id="CHEBI:29108"/>
        <label>1</label>
    </ligand>
</feature>
<evidence type="ECO:0000256" key="19">
    <source>
        <dbReference type="PIRSR" id="PIRSR600823-5"/>
    </source>
</evidence>
<dbReference type="Gene3D" id="1.10.520.10">
    <property type="match status" value="1"/>
</dbReference>
<dbReference type="PROSITE" id="PS50873">
    <property type="entry name" value="PEROXIDASE_4"/>
    <property type="match status" value="1"/>
</dbReference>
<comment type="similarity">
    <text evidence="20">Belongs to the peroxidase family. Classical plant (class III) peroxidase subfamily.</text>
</comment>
<feature type="binding site" evidence="17">
    <location>
        <position position="85"/>
    </location>
    <ligand>
        <name>Ca(2+)</name>
        <dbReference type="ChEBI" id="CHEBI:29108"/>
        <label>1</label>
    </ligand>
</feature>
<feature type="disulfide bond" evidence="19">
    <location>
        <begin position="117"/>
        <end position="315"/>
    </location>
</feature>
<evidence type="ECO:0000256" key="20">
    <source>
        <dbReference type="RuleBase" id="RU362060"/>
    </source>
</evidence>
<evidence type="ECO:0000256" key="9">
    <source>
        <dbReference type="ARBA" id="ARBA00022729"/>
    </source>
</evidence>
<evidence type="ECO:0000256" key="14">
    <source>
        <dbReference type="ARBA" id="ARBA00023324"/>
    </source>
</evidence>
<keyword evidence="12 17" id="KW-0408">Iron</keyword>
<sequence length="319" mass="34819">MAKHVAVVVLLVLGLVNSSYAGTSVGYYTGKCGSKDVESIIKGIVQARFSYDPDIIAFLLRLLFHDTMGNKKTDGSLLLKGPNSEQTAVPNFTVKGYDLIDTIKEALEQECPGVVSCTDIMVAATRDAVLLAGGIYFDVPLGRYDGKVGLASNVVLPPPDISVANAIAYYGEVGFTDLETIVLLGGHTVGVTHCNVIKDRLYNYKGTQLPDPALNAFYVFFLGNIICQNNDEMFVFLDSPNSVRTVDNSYYQMLLQGMGILPIDNAIAFDPSTASYVQDLANNNDYFLDLFAKVLVKMSLVGVLDEYEGEIRQQCWKTN</sequence>
<name>A0A9Q0CIT7_9POAL</name>
<dbReference type="GO" id="GO:0046872">
    <property type="term" value="F:metal ion binding"/>
    <property type="evidence" value="ECO:0007669"/>
    <property type="project" value="UniProtKB-UniRule"/>
</dbReference>
<evidence type="ECO:0000313" key="22">
    <source>
        <dbReference type="EMBL" id="KAJ1694726.1"/>
    </source>
</evidence>
<feature type="domain" description="Plant heme peroxidase family profile" evidence="21">
    <location>
        <begin position="22"/>
        <end position="319"/>
    </location>
</feature>
<evidence type="ECO:0000259" key="21">
    <source>
        <dbReference type="PROSITE" id="PS50873"/>
    </source>
</evidence>
<dbReference type="GO" id="GO:0020037">
    <property type="term" value="F:heme binding"/>
    <property type="evidence" value="ECO:0007669"/>
    <property type="project" value="UniProtKB-UniRule"/>
</dbReference>
<dbReference type="FunFam" id="1.10.420.10:FF:000007">
    <property type="entry name" value="Peroxidase"/>
    <property type="match status" value="1"/>
</dbReference>
<feature type="site" description="Transition state stabilizer" evidence="18">
    <location>
        <position position="61"/>
    </location>
</feature>
<dbReference type="Proteomes" id="UP001151287">
    <property type="component" value="Unassembled WGS sequence"/>
</dbReference>
<evidence type="ECO:0000313" key="23">
    <source>
        <dbReference type="Proteomes" id="UP001151287"/>
    </source>
</evidence>
<evidence type="ECO:0000256" key="17">
    <source>
        <dbReference type="PIRSR" id="PIRSR600823-3"/>
    </source>
</evidence>
<evidence type="ECO:0000256" key="10">
    <source>
        <dbReference type="ARBA" id="ARBA00022837"/>
    </source>
</evidence>
<gene>
    <name evidence="22" type="ORF">LUZ63_011424</name>
</gene>
<accession>A0A9Q0CIT7</accession>
<feature type="active site" description="Proton acceptor" evidence="15">
    <location>
        <position position="65"/>
    </location>
</feature>
<keyword evidence="13 19" id="KW-1015">Disulfide bond</keyword>
<dbReference type="Gene3D" id="1.10.420.10">
    <property type="entry name" value="Peroxidase, domain 2"/>
    <property type="match status" value="1"/>
</dbReference>
<evidence type="ECO:0000256" key="4">
    <source>
        <dbReference type="ARBA" id="ARBA00012313"/>
    </source>
</evidence>
<dbReference type="PRINTS" id="PR00458">
    <property type="entry name" value="PEROXIDASE"/>
</dbReference>
<evidence type="ECO:0000256" key="8">
    <source>
        <dbReference type="ARBA" id="ARBA00022723"/>
    </source>
</evidence>
<proteinExistence type="inferred from homology"/>
<dbReference type="InterPro" id="IPR010255">
    <property type="entry name" value="Haem_peroxidase_sf"/>
</dbReference>
<comment type="similarity">
    <text evidence="3">Belongs to the peroxidase family. Ascorbate peroxidase subfamily.</text>
</comment>
<dbReference type="GO" id="GO:0042744">
    <property type="term" value="P:hydrogen peroxide catabolic process"/>
    <property type="evidence" value="ECO:0007669"/>
    <property type="project" value="UniProtKB-KW"/>
</dbReference>
<dbReference type="GO" id="GO:0006979">
    <property type="term" value="P:response to oxidative stress"/>
    <property type="evidence" value="ECO:0007669"/>
    <property type="project" value="UniProtKB-UniRule"/>
</dbReference>
<feature type="disulfide bond" evidence="19">
    <location>
        <begin position="32"/>
        <end position="111"/>
    </location>
</feature>
<keyword evidence="14 20" id="KW-0376">Hydrogen peroxide</keyword>
<evidence type="ECO:0000256" key="15">
    <source>
        <dbReference type="PIRSR" id="PIRSR600823-1"/>
    </source>
</evidence>
<feature type="binding site" description="axial binding residue" evidence="17">
    <location>
        <position position="187"/>
    </location>
    <ligand>
        <name>heme b</name>
        <dbReference type="ChEBI" id="CHEBI:60344"/>
    </ligand>
    <ligandPart>
        <name>Fe</name>
        <dbReference type="ChEBI" id="CHEBI:18248"/>
    </ligandPart>
</feature>
<evidence type="ECO:0000256" key="1">
    <source>
        <dbReference type="ARBA" id="ARBA00000189"/>
    </source>
</evidence>
<comment type="catalytic activity">
    <reaction evidence="1 20">
        <text>2 a phenolic donor + H2O2 = 2 a phenolic radical donor + 2 H2O</text>
        <dbReference type="Rhea" id="RHEA:56136"/>
        <dbReference type="ChEBI" id="CHEBI:15377"/>
        <dbReference type="ChEBI" id="CHEBI:16240"/>
        <dbReference type="ChEBI" id="CHEBI:139520"/>
        <dbReference type="ChEBI" id="CHEBI:139521"/>
        <dbReference type="EC" id="1.11.1.7"/>
    </reaction>
</comment>
<comment type="cofactor">
    <cofactor evidence="17 20">
        <name>Ca(2+)</name>
        <dbReference type="ChEBI" id="CHEBI:29108"/>
    </cofactor>
    <text evidence="17 20">Binds 2 calcium ions per subunit.</text>
</comment>
<evidence type="ECO:0000256" key="16">
    <source>
        <dbReference type="PIRSR" id="PIRSR600823-2"/>
    </source>
</evidence>
<dbReference type="CDD" id="cd00693">
    <property type="entry name" value="secretory_peroxidase"/>
    <property type="match status" value="1"/>
</dbReference>
<organism evidence="22 23">
    <name type="scientific">Rhynchospora breviuscula</name>
    <dbReference type="NCBI Taxonomy" id="2022672"/>
    <lineage>
        <taxon>Eukaryota</taxon>
        <taxon>Viridiplantae</taxon>
        <taxon>Streptophyta</taxon>
        <taxon>Embryophyta</taxon>
        <taxon>Tracheophyta</taxon>
        <taxon>Spermatophyta</taxon>
        <taxon>Magnoliopsida</taxon>
        <taxon>Liliopsida</taxon>
        <taxon>Poales</taxon>
        <taxon>Cyperaceae</taxon>
        <taxon>Cyperoideae</taxon>
        <taxon>Rhynchosporeae</taxon>
        <taxon>Rhynchospora</taxon>
    </lineage>
</organism>
<dbReference type="InterPro" id="IPR002016">
    <property type="entry name" value="Haem_peroxidase"/>
</dbReference>
<keyword evidence="11 20" id="KW-0560">Oxidoreductase</keyword>
<evidence type="ECO:0000256" key="12">
    <source>
        <dbReference type="ARBA" id="ARBA00023004"/>
    </source>
</evidence>
<keyword evidence="8 17" id="KW-0479">Metal-binding</keyword>
<feature type="binding site" evidence="17">
    <location>
        <position position="247"/>
    </location>
    <ligand>
        <name>Ca(2+)</name>
        <dbReference type="ChEBI" id="CHEBI:29108"/>
        <label>2</label>
    </ligand>
</feature>
<dbReference type="OrthoDB" id="612773at2759"/>
<dbReference type="PANTHER" id="PTHR31517">
    <property type="match status" value="1"/>
</dbReference>
<feature type="binding site" evidence="17">
    <location>
        <position position="238"/>
    </location>
    <ligand>
        <name>Ca(2+)</name>
        <dbReference type="ChEBI" id="CHEBI:29108"/>
        <label>2</label>
    </ligand>
</feature>
<comment type="caution">
    <text evidence="22">The sequence shown here is derived from an EMBL/GenBank/DDBJ whole genome shotgun (WGS) entry which is preliminary data.</text>
</comment>
<dbReference type="GO" id="GO:0140825">
    <property type="term" value="F:lactoperoxidase activity"/>
    <property type="evidence" value="ECO:0007669"/>
    <property type="project" value="UniProtKB-EC"/>
</dbReference>
<dbReference type="Pfam" id="PF00141">
    <property type="entry name" value="peroxidase"/>
    <property type="match status" value="1"/>
</dbReference>
<comment type="subcellular location">
    <subcellularLocation>
        <location evidence="20">Secreted</location>
    </subcellularLocation>
</comment>
<evidence type="ECO:0000256" key="18">
    <source>
        <dbReference type="PIRSR" id="PIRSR600823-4"/>
    </source>
</evidence>
<dbReference type="PANTHER" id="PTHR31517:SF59">
    <property type="entry name" value="PEROXIDASE"/>
    <property type="match status" value="1"/>
</dbReference>
<comment type="function">
    <text evidence="2">Removal of H(2)O(2), oxidation of toxic reductants, biosynthesis and degradation of lignin, suberization, auxin catabolism, response to environmental stresses such as wounding, pathogen attack and oxidative stress. These functions might be dependent on each isozyme/isoform in each plant tissue.</text>
</comment>
<feature type="binding site" evidence="17">
    <location>
        <position position="66"/>
    </location>
    <ligand>
        <name>Ca(2+)</name>
        <dbReference type="ChEBI" id="CHEBI:29108"/>
        <label>1</label>
    </ligand>
</feature>
<keyword evidence="7 20" id="KW-0349">Heme</keyword>
<evidence type="ECO:0000256" key="3">
    <source>
        <dbReference type="ARBA" id="ARBA00006873"/>
    </source>
</evidence>
<evidence type="ECO:0000256" key="2">
    <source>
        <dbReference type="ARBA" id="ARBA00002322"/>
    </source>
</evidence>
<dbReference type="InterPro" id="IPR000823">
    <property type="entry name" value="Peroxidase_pln"/>
</dbReference>
<evidence type="ECO:0000256" key="6">
    <source>
        <dbReference type="ARBA" id="ARBA00022559"/>
    </source>
</evidence>
<evidence type="ECO:0000256" key="13">
    <source>
        <dbReference type="ARBA" id="ARBA00023157"/>
    </source>
</evidence>
<keyword evidence="10 17" id="KW-0106">Calcium</keyword>
<dbReference type="PROSITE" id="PS00435">
    <property type="entry name" value="PEROXIDASE_1"/>
    <property type="match status" value="1"/>
</dbReference>
<protein>
    <recommendedName>
        <fullName evidence="4 20">Peroxidase</fullName>
        <ecNumber evidence="4 20">1.11.1.7</ecNumber>
    </recommendedName>
</protein>
<dbReference type="AlphaFoldDB" id="A0A9Q0CIT7"/>
<feature type="chain" id="PRO_5040531680" description="Peroxidase" evidence="20">
    <location>
        <begin position="22"/>
        <end position="319"/>
    </location>
</feature>
<dbReference type="InterPro" id="IPR019793">
    <property type="entry name" value="Peroxidases_heam-ligand_BS"/>
</dbReference>
<reference evidence="22" key="1">
    <citation type="journal article" date="2022" name="Cell">
        <title>Repeat-based holocentromeres influence genome architecture and karyotype evolution.</title>
        <authorList>
            <person name="Hofstatter P.G."/>
            <person name="Thangavel G."/>
            <person name="Lux T."/>
            <person name="Neumann P."/>
            <person name="Vondrak T."/>
            <person name="Novak P."/>
            <person name="Zhang M."/>
            <person name="Costa L."/>
            <person name="Castellani M."/>
            <person name="Scott A."/>
            <person name="Toegelov H."/>
            <person name="Fuchs J."/>
            <person name="Mata-Sucre Y."/>
            <person name="Dias Y."/>
            <person name="Vanzela A.L.L."/>
            <person name="Huettel B."/>
            <person name="Almeida C.C.S."/>
            <person name="Simkova H."/>
            <person name="Souza G."/>
            <person name="Pedrosa-Harand A."/>
            <person name="Macas J."/>
            <person name="Mayer K.F.X."/>
            <person name="Houben A."/>
            <person name="Marques A."/>
        </authorList>
    </citation>
    <scope>NUCLEOTIDE SEQUENCE</scope>
    <source>
        <strain evidence="22">RhyBre1mFocal</strain>
    </source>
</reference>
<dbReference type="EMBL" id="JAMQYH010000003">
    <property type="protein sequence ID" value="KAJ1694726.1"/>
    <property type="molecule type" value="Genomic_DNA"/>
</dbReference>
<keyword evidence="9 20" id="KW-0732">Signal</keyword>
<dbReference type="InterPro" id="IPR033905">
    <property type="entry name" value="Secretory_peroxidase"/>
</dbReference>
<feature type="binding site" evidence="16">
    <location>
        <position position="157"/>
    </location>
    <ligand>
        <name>substrate</name>
    </ligand>
</feature>